<reference evidence="1 2" key="1">
    <citation type="submission" date="2017-07" db="EMBL/GenBank/DDBJ databases">
        <title>Draft whole genome sequences of clinical Proprionibacteriaceae strains.</title>
        <authorList>
            <person name="Bernier A.-M."/>
            <person name="Bernard K."/>
            <person name="Domingo M.-C."/>
        </authorList>
    </citation>
    <scope>NUCLEOTIDE SEQUENCE [LARGE SCALE GENOMIC DNA]</scope>
    <source>
        <strain evidence="1 2">NML 030167</strain>
    </source>
</reference>
<protein>
    <submittedName>
        <fullName evidence="1">Uncharacterized protein</fullName>
    </submittedName>
</protein>
<keyword evidence="2" id="KW-1185">Reference proteome</keyword>
<gene>
    <name evidence="1" type="ORF">CGZ94_21020</name>
</gene>
<dbReference type="AlphaFoldDB" id="A0A255FXB8"/>
<evidence type="ECO:0000313" key="2">
    <source>
        <dbReference type="Proteomes" id="UP000215896"/>
    </source>
</evidence>
<evidence type="ECO:0000313" key="1">
    <source>
        <dbReference type="EMBL" id="OYO07941.1"/>
    </source>
</evidence>
<accession>A0A4V3CF43</accession>
<proteinExistence type="predicted"/>
<organism evidence="1 2">
    <name type="scientific">Enemella evansiae</name>
    <dbReference type="NCBI Taxonomy" id="2016499"/>
    <lineage>
        <taxon>Bacteria</taxon>
        <taxon>Bacillati</taxon>
        <taxon>Actinomycetota</taxon>
        <taxon>Actinomycetes</taxon>
        <taxon>Propionibacteriales</taxon>
        <taxon>Propionibacteriaceae</taxon>
        <taxon>Enemella</taxon>
    </lineage>
</organism>
<accession>A0A255FXB8</accession>
<dbReference type="EMBL" id="NMVO01000019">
    <property type="protein sequence ID" value="OYO07941.1"/>
    <property type="molecule type" value="Genomic_DNA"/>
</dbReference>
<dbReference type="Proteomes" id="UP000215896">
    <property type="component" value="Unassembled WGS sequence"/>
</dbReference>
<sequence length="117" mass="13247">MAIFQTFQQLVAADPYRLAADALLSTFAYQPLVSRHHLDQVLRGFCAEKGPTFLGLTTREVMPVEICEARSILIWQRAMAASTRVRTGDYSVEELILLDYRLMSMDPLSLAQHFKLA</sequence>
<name>A0A255FXB8_9ACTN</name>
<dbReference type="RefSeq" id="WP_094404198.1">
    <property type="nucleotide sequence ID" value="NZ_NMVL01000030.1"/>
</dbReference>
<dbReference type="OrthoDB" id="3732507at2"/>
<comment type="caution">
    <text evidence="1">The sequence shown here is derived from an EMBL/GenBank/DDBJ whole genome shotgun (WGS) entry which is preliminary data.</text>
</comment>